<dbReference type="CDD" id="cd00483">
    <property type="entry name" value="HPPK"/>
    <property type="match status" value="1"/>
</dbReference>
<dbReference type="Gene3D" id="3.30.70.560">
    <property type="entry name" value="7,8-Dihydro-6-hydroxymethylpterin-pyrophosphokinase HPPK"/>
    <property type="match status" value="1"/>
</dbReference>
<evidence type="ECO:0000256" key="8">
    <source>
        <dbReference type="ARBA" id="ARBA00022909"/>
    </source>
</evidence>
<dbReference type="GO" id="GO:0003848">
    <property type="term" value="F:2-amino-4-hydroxy-6-hydroxymethyldihydropteridine diphosphokinase activity"/>
    <property type="evidence" value="ECO:0007669"/>
    <property type="project" value="UniProtKB-EC"/>
</dbReference>
<keyword evidence="7" id="KW-0067">ATP-binding</keyword>
<dbReference type="EMBL" id="JAKTTI010000030">
    <property type="protein sequence ID" value="MCH1626910.1"/>
    <property type="molecule type" value="Genomic_DNA"/>
</dbReference>
<keyword evidence="5" id="KW-0547">Nucleotide-binding</keyword>
<evidence type="ECO:0000256" key="7">
    <source>
        <dbReference type="ARBA" id="ARBA00022840"/>
    </source>
</evidence>
<evidence type="ECO:0000256" key="1">
    <source>
        <dbReference type="ARBA" id="ARBA00000198"/>
    </source>
</evidence>
<comment type="catalytic activity">
    <reaction evidence="1">
        <text>6-hydroxymethyl-7,8-dihydropterin + ATP = (7,8-dihydropterin-6-yl)methyl diphosphate + AMP + H(+)</text>
        <dbReference type="Rhea" id="RHEA:11412"/>
        <dbReference type="ChEBI" id="CHEBI:15378"/>
        <dbReference type="ChEBI" id="CHEBI:30616"/>
        <dbReference type="ChEBI" id="CHEBI:44841"/>
        <dbReference type="ChEBI" id="CHEBI:72950"/>
        <dbReference type="ChEBI" id="CHEBI:456215"/>
        <dbReference type="EC" id="2.7.6.3"/>
    </reaction>
</comment>
<accession>A0AAW5E1X3</accession>
<keyword evidence="11" id="KW-1185">Reference proteome</keyword>
<protein>
    <recommendedName>
        <fullName evidence="3">2-amino-4-hydroxy-6-hydroxymethyldihydropteridine diphosphokinase</fullName>
        <ecNumber evidence="3">2.7.6.3</ecNumber>
    </recommendedName>
</protein>
<evidence type="ECO:0000313" key="11">
    <source>
        <dbReference type="Proteomes" id="UP001431131"/>
    </source>
</evidence>
<feature type="domain" description="7,8-dihydro-6-hydroxymethylpterin-pyrophosphokinase" evidence="9">
    <location>
        <begin position="91"/>
        <end position="102"/>
    </location>
</feature>
<dbReference type="Pfam" id="PF01288">
    <property type="entry name" value="HPPK"/>
    <property type="match status" value="1"/>
</dbReference>
<evidence type="ECO:0000256" key="6">
    <source>
        <dbReference type="ARBA" id="ARBA00022777"/>
    </source>
</evidence>
<dbReference type="Proteomes" id="UP001431131">
    <property type="component" value="Unassembled WGS sequence"/>
</dbReference>
<dbReference type="GO" id="GO:0005524">
    <property type="term" value="F:ATP binding"/>
    <property type="evidence" value="ECO:0007669"/>
    <property type="project" value="UniProtKB-KW"/>
</dbReference>
<dbReference type="PANTHER" id="PTHR43071:SF1">
    <property type="entry name" value="2-AMINO-4-HYDROXY-6-HYDROXYMETHYLDIHYDROPTERIDINE PYROPHOSPHOKINASE"/>
    <property type="match status" value="1"/>
</dbReference>
<dbReference type="EC" id="2.7.6.3" evidence="3"/>
<dbReference type="AlphaFoldDB" id="A0AAW5E1X3"/>
<dbReference type="GO" id="GO:0046656">
    <property type="term" value="P:folic acid biosynthetic process"/>
    <property type="evidence" value="ECO:0007669"/>
    <property type="project" value="UniProtKB-KW"/>
</dbReference>
<dbReference type="PANTHER" id="PTHR43071">
    <property type="entry name" value="2-AMINO-4-HYDROXY-6-HYDROXYMETHYLDIHYDROPTERIDINE PYROPHOSPHOKINASE"/>
    <property type="match status" value="1"/>
</dbReference>
<evidence type="ECO:0000313" key="10">
    <source>
        <dbReference type="EMBL" id="MCH1626910.1"/>
    </source>
</evidence>
<evidence type="ECO:0000259" key="9">
    <source>
        <dbReference type="PROSITE" id="PS00794"/>
    </source>
</evidence>
<dbReference type="NCBIfam" id="TIGR01498">
    <property type="entry name" value="folK"/>
    <property type="match status" value="1"/>
</dbReference>
<proteinExistence type="predicted"/>
<evidence type="ECO:0000256" key="2">
    <source>
        <dbReference type="ARBA" id="ARBA00005051"/>
    </source>
</evidence>
<sequence length="177" mass="20651">MENIAYIGIGSNLGDRSHYLFSAIKSIQEHQEIEIASFSSIYETVPIGYEDDTQDHYLNMVIKVKTNLSAVDLLRVLQRIELDFGRERKIRWGPRTLDLDILLYNHENIVTEDLIIPHPRMTQRAFVMLPLIEVDKEIKIPLVEIPLSVLLDELQDREGVREWKRKSGEDVFELFES</sequence>
<dbReference type="SUPFAM" id="SSF55083">
    <property type="entry name" value="6-hydroxymethyl-7,8-dihydropterin pyrophosphokinase, HPPK"/>
    <property type="match status" value="1"/>
</dbReference>
<comment type="caution">
    <text evidence="10">The sequence shown here is derived from an EMBL/GenBank/DDBJ whole genome shotgun (WGS) entry which is preliminary data.</text>
</comment>
<dbReference type="RefSeq" id="WP_240256827.1">
    <property type="nucleotide sequence ID" value="NZ_JAKTTI010000030.1"/>
</dbReference>
<comment type="pathway">
    <text evidence="2">Cofactor biosynthesis; tetrahydrofolate biosynthesis; 2-amino-4-hydroxy-6-hydroxymethyl-7,8-dihydropteridine diphosphate from 7,8-dihydroneopterin triphosphate: step 4/4.</text>
</comment>
<name>A0AAW5E1X3_9BACI</name>
<organism evidence="10 11">
    <name type="scientific">Fredinandcohnia quinoae</name>
    <dbReference type="NCBI Taxonomy" id="2918902"/>
    <lineage>
        <taxon>Bacteria</taxon>
        <taxon>Bacillati</taxon>
        <taxon>Bacillota</taxon>
        <taxon>Bacilli</taxon>
        <taxon>Bacillales</taxon>
        <taxon>Bacillaceae</taxon>
        <taxon>Fredinandcohnia</taxon>
    </lineage>
</organism>
<evidence type="ECO:0000256" key="5">
    <source>
        <dbReference type="ARBA" id="ARBA00022741"/>
    </source>
</evidence>
<dbReference type="GO" id="GO:0016301">
    <property type="term" value="F:kinase activity"/>
    <property type="evidence" value="ECO:0007669"/>
    <property type="project" value="UniProtKB-KW"/>
</dbReference>
<evidence type="ECO:0000256" key="4">
    <source>
        <dbReference type="ARBA" id="ARBA00022679"/>
    </source>
</evidence>
<evidence type="ECO:0000256" key="3">
    <source>
        <dbReference type="ARBA" id="ARBA00013253"/>
    </source>
</evidence>
<dbReference type="PROSITE" id="PS00794">
    <property type="entry name" value="HPPK"/>
    <property type="match status" value="1"/>
</dbReference>
<keyword evidence="6" id="KW-0418">Kinase</keyword>
<keyword evidence="4 10" id="KW-0808">Transferase</keyword>
<reference evidence="10" key="1">
    <citation type="submission" date="2022-02" db="EMBL/GenBank/DDBJ databases">
        <title>Fredinandcohnia quinoae sp. nov. isolated from Chenopodium quinoa seeds.</title>
        <authorList>
            <person name="Saati-Santamaria Z."/>
            <person name="Flores-Felix J.D."/>
            <person name="Igual J.M."/>
            <person name="Velazquez E."/>
            <person name="Garcia-Fraile P."/>
            <person name="Martinez-Molina E."/>
        </authorList>
    </citation>
    <scope>NUCLEOTIDE SEQUENCE</scope>
    <source>
        <strain evidence="10">SECRCQ15</strain>
    </source>
</reference>
<dbReference type="InterPro" id="IPR035907">
    <property type="entry name" value="Hppk_sf"/>
</dbReference>
<keyword evidence="8" id="KW-0289">Folate biosynthesis</keyword>
<dbReference type="InterPro" id="IPR000550">
    <property type="entry name" value="Hppk"/>
</dbReference>
<gene>
    <name evidence="10" type="primary">folK</name>
    <name evidence="10" type="ORF">MJG50_16365</name>
</gene>